<evidence type="ECO:0000313" key="6">
    <source>
        <dbReference type="EMBL" id="CAF2936568.1"/>
    </source>
</evidence>
<evidence type="ECO:0000256" key="3">
    <source>
        <dbReference type="ARBA" id="ARBA00022771"/>
    </source>
</evidence>
<dbReference type="AlphaFoldDB" id="A0A7R8CXX0"/>
<feature type="domain" description="C2H2-type" evidence="5">
    <location>
        <begin position="333"/>
        <end position="360"/>
    </location>
</feature>
<dbReference type="GO" id="GO:0008270">
    <property type="term" value="F:zinc ion binding"/>
    <property type="evidence" value="ECO:0007669"/>
    <property type="project" value="UniProtKB-KW"/>
</dbReference>
<dbReference type="PROSITE" id="PS00028">
    <property type="entry name" value="ZINC_FINGER_C2H2_1"/>
    <property type="match status" value="7"/>
</dbReference>
<evidence type="ECO:0000259" key="5">
    <source>
        <dbReference type="PROSITE" id="PS50157"/>
    </source>
</evidence>
<feature type="domain" description="C2H2-type" evidence="5">
    <location>
        <begin position="202"/>
        <end position="230"/>
    </location>
</feature>
<accession>A0A7R8CXX0</accession>
<dbReference type="Pfam" id="PF13912">
    <property type="entry name" value="zf-C2H2_6"/>
    <property type="match status" value="1"/>
</dbReference>
<evidence type="ECO:0000313" key="7">
    <source>
        <dbReference type="Proteomes" id="UP000675881"/>
    </source>
</evidence>
<dbReference type="EMBL" id="HG994584">
    <property type="protein sequence ID" value="CAF2936568.1"/>
    <property type="molecule type" value="Genomic_DNA"/>
</dbReference>
<evidence type="ECO:0000256" key="4">
    <source>
        <dbReference type="ARBA" id="ARBA00022833"/>
    </source>
</evidence>
<dbReference type="PROSITE" id="PS50157">
    <property type="entry name" value="ZINC_FINGER_C2H2_2"/>
    <property type="match status" value="6"/>
</dbReference>
<keyword evidence="2" id="KW-0677">Repeat</keyword>
<dbReference type="Pfam" id="PF00096">
    <property type="entry name" value="zf-C2H2"/>
    <property type="match status" value="2"/>
</dbReference>
<evidence type="ECO:0000256" key="2">
    <source>
        <dbReference type="ARBA" id="ARBA00022737"/>
    </source>
</evidence>
<keyword evidence="3" id="KW-0863">Zinc-finger</keyword>
<dbReference type="Proteomes" id="UP000675881">
    <property type="component" value="Chromosome 5"/>
</dbReference>
<dbReference type="InterPro" id="IPR036236">
    <property type="entry name" value="Znf_C2H2_sf"/>
</dbReference>
<feature type="domain" description="C2H2-type" evidence="5">
    <location>
        <begin position="248"/>
        <end position="276"/>
    </location>
</feature>
<feature type="domain" description="C2H2-type" evidence="5">
    <location>
        <begin position="304"/>
        <end position="332"/>
    </location>
</feature>
<reference evidence="6" key="1">
    <citation type="submission" date="2021-02" db="EMBL/GenBank/DDBJ databases">
        <authorList>
            <person name="Bekaert M."/>
        </authorList>
    </citation>
    <scope>NUCLEOTIDE SEQUENCE</scope>
    <source>
        <strain evidence="6">IoA-00</strain>
    </source>
</reference>
<dbReference type="OrthoDB" id="427030at2759"/>
<protein>
    <submittedName>
        <fullName evidence="6">KRAB</fullName>
    </submittedName>
</protein>
<gene>
    <name evidence="6" type="ORF">LSAA_10272</name>
</gene>
<dbReference type="InterPro" id="IPR013087">
    <property type="entry name" value="Znf_C2H2_type"/>
</dbReference>
<keyword evidence="4" id="KW-0862">Zinc</keyword>
<dbReference type="SUPFAM" id="SSF57667">
    <property type="entry name" value="beta-beta-alpha zinc fingers"/>
    <property type="match status" value="4"/>
</dbReference>
<dbReference type="PANTHER" id="PTHR24379:SF121">
    <property type="entry name" value="C2H2-TYPE DOMAIN-CONTAINING PROTEIN"/>
    <property type="match status" value="1"/>
</dbReference>
<keyword evidence="1" id="KW-0479">Metal-binding</keyword>
<organism evidence="6 7">
    <name type="scientific">Lepeophtheirus salmonis</name>
    <name type="common">Salmon louse</name>
    <name type="synonym">Caligus salmonis</name>
    <dbReference type="NCBI Taxonomy" id="72036"/>
    <lineage>
        <taxon>Eukaryota</taxon>
        <taxon>Metazoa</taxon>
        <taxon>Ecdysozoa</taxon>
        <taxon>Arthropoda</taxon>
        <taxon>Crustacea</taxon>
        <taxon>Multicrustacea</taxon>
        <taxon>Hexanauplia</taxon>
        <taxon>Copepoda</taxon>
        <taxon>Siphonostomatoida</taxon>
        <taxon>Caligidae</taxon>
        <taxon>Lepeophtheirus</taxon>
    </lineage>
</organism>
<sequence>MILTEIWTGLRSKKRKLRVRKAKINERFQQSAVLRGGESIFITEEEGERVLRETPGALQESVLEGPIIREIKSEIFDADMSEDEVPGSVLVDEEGDEEKKFHPKSRITLTSGDGQIIKTTKILNGFGQQPLSSPEKLANNPKTDDLSCQLCNITFDQKKQKIDHMRKAHRPPSYPCVRCEVDFTVKKELDDHLEYTDCGLQFKCFLCSYICRKTEELIIHQRESHSPQQIEEGPSINDQFIQHDPSEYKCDQCNRTFGSKQARGIHKNRCHSNEKPYPCTLCPKTFSRKMASHVDGTHLNVKRHRCKICGAMFKRRRLLDYHTKAKHTGEKPHKCDHCDASFVYPDHFKAHLRIHSGDKPYGCEICHRRFASRDNRNTHRFTHSTKKQYECSVCGLGFMRKPHLLTHMKSAGHMLDDGNAEIIINTPKLPAHLIPNQIDTESTTSIVNPGQIVGVVEQGTDDIAVVEEDSVGAESVYYMMDVLDGNESKVQSAIISISNAGDPLVSSMASSNEAVATAVKSVDPQ</sequence>
<keyword evidence="7" id="KW-1185">Reference proteome</keyword>
<dbReference type="FunFam" id="3.30.160.60:FF:000624">
    <property type="entry name" value="zinc finger protein 697"/>
    <property type="match status" value="1"/>
</dbReference>
<evidence type="ECO:0000256" key="1">
    <source>
        <dbReference type="ARBA" id="ARBA00022723"/>
    </source>
</evidence>
<dbReference type="SMART" id="SM00355">
    <property type="entry name" value="ZnF_C2H2"/>
    <property type="match status" value="8"/>
</dbReference>
<proteinExistence type="predicted"/>
<feature type="domain" description="C2H2-type" evidence="5">
    <location>
        <begin position="361"/>
        <end position="388"/>
    </location>
</feature>
<name>A0A7R8CXX0_LEPSM</name>
<dbReference type="PANTHER" id="PTHR24379">
    <property type="entry name" value="KRAB AND ZINC FINGER DOMAIN-CONTAINING"/>
    <property type="match status" value="1"/>
</dbReference>
<feature type="domain" description="C2H2-type" evidence="5">
    <location>
        <begin position="389"/>
        <end position="418"/>
    </location>
</feature>
<dbReference type="Gene3D" id="3.30.160.60">
    <property type="entry name" value="Classic Zinc Finger"/>
    <property type="match status" value="6"/>
</dbReference>